<gene>
    <name evidence="1" type="ORF">TSAR_006908</name>
</gene>
<proteinExistence type="predicted"/>
<name>A0A232EFH5_9HYME</name>
<reference evidence="1 2" key="1">
    <citation type="journal article" date="2017" name="Curr. Biol.">
        <title>The Evolution of Venom by Co-option of Single-Copy Genes.</title>
        <authorList>
            <person name="Martinson E.O."/>
            <person name="Mrinalini"/>
            <person name="Kelkar Y.D."/>
            <person name="Chang C.H."/>
            <person name="Werren J.H."/>
        </authorList>
    </citation>
    <scope>NUCLEOTIDE SEQUENCE [LARGE SCALE GENOMIC DNA]</scope>
    <source>
        <strain evidence="1 2">Alberta</strain>
        <tissue evidence="1">Whole body</tissue>
    </source>
</reference>
<evidence type="ECO:0000313" key="2">
    <source>
        <dbReference type="Proteomes" id="UP000215335"/>
    </source>
</evidence>
<organism evidence="1 2">
    <name type="scientific">Trichomalopsis sarcophagae</name>
    <dbReference type="NCBI Taxonomy" id="543379"/>
    <lineage>
        <taxon>Eukaryota</taxon>
        <taxon>Metazoa</taxon>
        <taxon>Ecdysozoa</taxon>
        <taxon>Arthropoda</taxon>
        <taxon>Hexapoda</taxon>
        <taxon>Insecta</taxon>
        <taxon>Pterygota</taxon>
        <taxon>Neoptera</taxon>
        <taxon>Endopterygota</taxon>
        <taxon>Hymenoptera</taxon>
        <taxon>Apocrita</taxon>
        <taxon>Proctotrupomorpha</taxon>
        <taxon>Chalcidoidea</taxon>
        <taxon>Pteromalidae</taxon>
        <taxon>Pteromalinae</taxon>
        <taxon>Trichomalopsis</taxon>
    </lineage>
</organism>
<dbReference type="Proteomes" id="UP000215335">
    <property type="component" value="Unassembled WGS sequence"/>
</dbReference>
<dbReference type="EMBL" id="NNAY01005013">
    <property type="protein sequence ID" value="OXU17106.1"/>
    <property type="molecule type" value="Genomic_DNA"/>
</dbReference>
<comment type="caution">
    <text evidence="1">The sequence shown here is derived from an EMBL/GenBank/DDBJ whole genome shotgun (WGS) entry which is preliminary data.</text>
</comment>
<dbReference type="AlphaFoldDB" id="A0A232EFH5"/>
<sequence length="156" mass="17999">MIMWIFLNEDDDNSVHSDENPDLVLLCGLWAATEKPDLNLFLCECLPPNHEKPVTIKVHTLLAPVDSVERCALQNIHQYNVYAINVFNGEKIDSEKFKKADEESIKLFVEKLELLYGKEYMNQEGKSLYLKMMGNYRNKMGENDNNLVIFGNVKNV</sequence>
<protein>
    <submittedName>
        <fullName evidence="1">Uncharacterized protein</fullName>
    </submittedName>
</protein>
<keyword evidence="2" id="KW-1185">Reference proteome</keyword>
<accession>A0A232EFH5</accession>
<evidence type="ECO:0000313" key="1">
    <source>
        <dbReference type="EMBL" id="OXU17106.1"/>
    </source>
</evidence>